<dbReference type="Proteomes" id="UP000885826">
    <property type="component" value="Unassembled WGS sequence"/>
</dbReference>
<comment type="function">
    <text evidence="1 6">Required for the transposition of the insertion element.</text>
</comment>
<gene>
    <name evidence="7" type="ORF">ENI34_01170</name>
</gene>
<keyword evidence="4 6" id="KW-0238">DNA-binding</keyword>
<evidence type="ECO:0000256" key="2">
    <source>
        <dbReference type="ARBA" id="ARBA00010961"/>
    </source>
</evidence>
<comment type="caution">
    <text evidence="7">The sequence shown here is derived from an EMBL/GenBank/DDBJ whole genome shotgun (WGS) entry which is preliminary data.</text>
</comment>
<evidence type="ECO:0000256" key="5">
    <source>
        <dbReference type="ARBA" id="ARBA00023172"/>
    </source>
</evidence>
<dbReference type="GO" id="GO:0003677">
    <property type="term" value="F:DNA binding"/>
    <property type="evidence" value="ECO:0007669"/>
    <property type="project" value="UniProtKB-UniRule"/>
</dbReference>
<keyword evidence="6" id="KW-0814">Transposable element</keyword>
<evidence type="ECO:0000256" key="1">
    <source>
        <dbReference type="ARBA" id="ARBA00002190"/>
    </source>
</evidence>
<accession>A0A9C9ELE1</accession>
<keyword evidence="5 6" id="KW-0233">DNA recombination</keyword>
<dbReference type="PANTHER" id="PTHR33217">
    <property type="entry name" value="TRANSPOSASE FOR INSERTION SEQUENCE ELEMENT IS1081"/>
    <property type="match status" value="1"/>
</dbReference>
<organism evidence="7 8">
    <name type="scientific">candidate division WOR-3 bacterium</name>
    <dbReference type="NCBI Taxonomy" id="2052148"/>
    <lineage>
        <taxon>Bacteria</taxon>
        <taxon>Bacteria division WOR-3</taxon>
    </lineage>
</organism>
<proteinExistence type="inferred from homology"/>
<dbReference type="GO" id="GO:0006313">
    <property type="term" value="P:DNA transposition"/>
    <property type="evidence" value="ECO:0007669"/>
    <property type="project" value="UniProtKB-UniRule"/>
</dbReference>
<name>A0A9C9ELE1_UNCW3</name>
<evidence type="ECO:0000256" key="3">
    <source>
        <dbReference type="ARBA" id="ARBA00022578"/>
    </source>
</evidence>
<sequence length="197" mass="23590">MKDKEKGKVRTITIYTIIGVTLNWKKTLVGFYLESGSEKKQAWLRIFNDLISRGLQRVSLIISDDFPGLKEVIKELFPQTDHQLCLTHFKRNITRNMSQEDSKTFKDRFSQLKLTDSFETALPKFEHLILNYQNTYKNFMAQVWLKRKQYLTFLKYFVIAFCQDSSEAEQCLIHNIYYTPFFFVRLRRTQNDRRESV</sequence>
<keyword evidence="3 6" id="KW-0815">Transposition</keyword>
<dbReference type="AlphaFoldDB" id="A0A9C9ELE1"/>
<evidence type="ECO:0000313" key="7">
    <source>
        <dbReference type="EMBL" id="HEC77737.1"/>
    </source>
</evidence>
<dbReference type="PANTHER" id="PTHR33217:SF7">
    <property type="entry name" value="TRANSPOSASE FOR INSERTION SEQUENCE ELEMENT IS1081"/>
    <property type="match status" value="1"/>
</dbReference>
<dbReference type="Pfam" id="PF00872">
    <property type="entry name" value="Transposase_mut"/>
    <property type="match status" value="1"/>
</dbReference>
<protein>
    <recommendedName>
        <fullName evidence="6">Mutator family transposase</fullName>
    </recommendedName>
</protein>
<dbReference type="InterPro" id="IPR001207">
    <property type="entry name" value="Transposase_mutator"/>
</dbReference>
<comment type="similarity">
    <text evidence="2 6">Belongs to the transposase mutator family.</text>
</comment>
<reference evidence="7" key="1">
    <citation type="journal article" date="2020" name="mSystems">
        <title>Genome- and Community-Level Interaction Insights into Carbon Utilization and Element Cycling Functions of Hydrothermarchaeota in Hydrothermal Sediment.</title>
        <authorList>
            <person name="Zhou Z."/>
            <person name="Liu Y."/>
            <person name="Xu W."/>
            <person name="Pan J."/>
            <person name="Luo Z.H."/>
            <person name="Li M."/>
        </authorList>
    </citation>
    <scope>NUCLEOTIDE SEQUENCE</scope>
    <source>
        <strain evidence="7">HyVt-388</strain>
    </source>
</reference>
<evidence type="ECO:0000256" key="4">
    <source>
        <dbReference type="ARBA" id="ARBA00023125"/>
    </source>
</evidence>
<evidence type="ECO:0000256" key="6">
    <source>
        <dbReference type="RuleBase" id="RU365089"/>
    </source>
</evidence>
<dbReference type="EMBL" id="DRIG01000015">
    <property type="protein sequence ID" value="HEC77737.1"/>
    <property type="molecule type" value="Genomic_DNA"/>
</dbReference>
<dbReference type="GO" id="GO:0004803">
    <property type="term" value="F:transposase activity"/>
    <property type="evidence" value="ECO:0007669"/>
    <property type="project" value="UniProtKB-UniRule"/>
</dbReference>
<evidence type="ECO:0000313" key="8">
    <source>
        <dbReference type="Proteomes" id="UP000885826"/>
    </source>
</evidence>